<dbReference type="GeneID" id="89930603"/>
<sequence length="169" mass="18718">MLYEYQKSSDSIPLDTIAVSMCECDQPNLDFAHSLQVLKSMIEEGSRFANLERVLGQGAVFVMCHPGSDALGTKLLPKGGKRFNEVVGVLRDAGVHTLAEEYAELRHSVISWYHDHVLTKDLQSDLGRTPLPSSVYTEVERADLLDKHFDQDPCLAPAPPSLFDLSSDD</sequence>
<name>A0AAV9P2I3_9PEZI</name>
<evidence type="ECO:0000313" key="2">
    <source>
        <dbReference type="Proteomes" id="UP001337655"/>
    </source>
</evidence>
<dbReference type="AlphaFoldDB" id="A0AAV9P2I3"/>
<protein>
    <submittedName>
        <fullName evidence="1">Uncharacterized protein</fullName>
    </submittedName>
</protein>
<organism evidence="1 2">
    <name type="scientific">Saxophila tyrrhenica</name>
    <dbReference type="NCBI Taxonomy" id="1690608"/>
    <lineage>
        <taxon>Eukaryota</taxon>
        <taxon>Fungi</taxon>
        <taxon>Dikarya</taxon>
        <taxon>Ascomycota</taxon>
        <taxon>Pezizomycotina</taxon>
        <taxon>Dothideomycetes</taxon>
        <taxon>Dothideomycetidae</taxon>
        <taxon>Mycosphaerellales</taxon>
        <taxon>Extremaceae</taxon>
        <taxon>Saxophila</taxon>
    </lineage>
</organism>
<gene>
    <name evidence="1" type="ORF">LTR77_009271</name>
</gene>
<dbReference type="RefSeq" id="XP_064655316.1">
    <property type="nucleotide sequence ID" value="XM_064806499.1"/>
</dbReference>
<dbReference type="Proteomes" id="UP001337655">
    <property type="component" value="Unassembled WGS sequence"/>
</dbReference>
<comment type="caution">
    <text evidence="1">The sequence shown here is derived from an EMBL/GenBank/DDBJ whole genome shotgun (WGS) entry which is preliminary data.</text>
</comment>
<reference evidence="1 2" key="1">
    <citation type="submission" date="2023-08" db="EMBL/GenBank/DDBJ databases">
        <title>Black Yeasts Isolated from many extreme environments.</title>
        <authorList>
            <person name="Coleine C."/>
            <person name="Stajich J.E."/>
            <person name="Selbmann L."/>
        </authorList>
    </citation>
    <scope>NUCLEOTIDE SEQUENCE [LARGE SCALE GENOMIC DNA]</scope>
    <source>
        <strain evidence="1 2">CCFEE 5935</strain>
    </source>
</reference>
<keyword evidence="2" id="KW-1185">Reference proteome</keyword>
<dbReference type="EMBL" id="JAVRRT010000017">
    <property type="protein sequence ID" value="KAK5165173.1"/>
    <property type="molecule type" value="Genomic_DNA"/>
</dbReference>
<accession>A0AAV9P2I3</accession>
<evidence type="ECO:0000313" key="1">
    <source>
        <dbReference type="EMBL" id="KAK5165173.1"/>
    </source>
</evidence>
<proteinExistence type="predicted"/>